<dbReference type="GO" id="GO:0017178">
    <property type="term" value="F:diphthine-ammonia ligase activity"/>
    <property type="evidence" value="ECO:0007669"/>
    <property type="project" value="TreeGrafter"/>
</dbReference>
<dbReference type="EMBL" id="LGFT01000007">
    <property type="protein sequence ID" value="KUK45205.1"/>
    <property type="molecule type" value="Genomic_DNA"/>
</dbReference>
<evidence type="ECO:0000313" key="3">
    <source>
        <dbReference type="EMBL" id="KUK97510.1"/>
    </source>
</evidence>
<organism evidence="2 5">
    <name type="scientific">Methanothrix harundinacea</name>
    <dbReference type="NCBI Taxonomy" id="301375"/>
    <lineage>
        <taxon>Archaea</taxon>
        <taxon>Methanobacteriati</taxon>
        <taxon>Methanobacteriota</taxon>
        <taxon>Stenosarchaea group</taxon>
        <taxon>Methanomicrobia</taxon>
        <taxon>Methanotrichales</taxon>
        <taxon>Methanotrichaceae</taxon>
        <taxon>Methanothrix</taxon>
    </lineage>
</organism>
<dbReference type="PATRIC" id="fig|301375.6.peg.1908"/>
<sequence>MGDESRPDGAKGSGVSVISWTGGKDGCLAAYKAILQGRIVRYLLSFWNMNRQGAHEVNPALLSAQAEAMEIPLIRRGFLSYEEEFKRVVRDLNERGERIDSAVFGHIQTHNALAERICGDLGIELVMPIWMMDSEEIIKEVIEAGFVVILVAVRADLLGEEWLGRKIDERFVADLRGHDRSIDPCGENGEFHTLVLDCPIFKKKLKIARSEASKREGLWFLDVLEFEAEEK</sequence>
<dbReference type="InterPro" id="IPR002761">
    <property type="entry name" value="Diphthami_syn_dom"/>
</dbReference>
<evidence type="ECO:0000313" key="2">
    <source>
        <dbReference type="EMBL" id="KUK45205.1"/>
    </source>
</evidence>
<dbReference type="NCBIfam" id="TIGR00290">
    <property type="entry name" value="MJ0570_dom"/>
    <property type="match status" value="1"/>
</dbReference>
<accession>A0A117LG29</accession>
<dbReference type="EMBL" id="LGHB01000002">
    <property type="protein sequence ID" value="KUK97510.1"/>
    <property type="molecule type" value="Genomic_DNA"/>
</dbReference>
<reference evidence="3" key="1">
    <citation type="journal article" date="2015" name="MBio">
        <title>Genome-resolved metagenomic analysis reveals roles for candidate phyla and other microbial community members in biogeochemical transformations in oil reservoirs.</title>
        <authorList>
            <person name="Hu P."/>
            <person name="Tom L."/>
            <person name="Singh A."/>
            <person name="Thomas B.C."/>
            <person name="Baker B.J."/>
            <person name="Piceno Y.M."/>
            <person name="Andersen G.L."/>
            <person name="Banfield J.F."/>
        </authorList>
    </citation>
    <scope>NUCLEOTIDE SEQUENCE [LARGE SCALE GENOMIC DNA]</scope>
    <source>
        <strain evidence="3">56_747</strain>
    </source>
</reference>
<dbReference type="AlphaFoldDB" id="A0A117LG29"/>
<evidence type="ECO:0000313" key="5">
    <source>
        <dbReference type="Proteomes" id="UP000057043"/>
    </source>
</evidence>
<name>A0A117LG29_9EURY</name>
<gene>
    <name evidence="2" type="ORF">XD72_0454</name>
    <name evidence="3" type="ORF">XE07_0340</name>
</gene>
<dbReference type="Pfam" id="PF01902">
    <property type="entry name" value="Diphthami_syn_2"/>
    <property type="match status" value="1"/>
</dbReference>
<protein>
    <recommendedName>
        <fullName evidence="1">Diphthamide synthase domain-containing protein</fullName>
    </recommendedName>
</protein>
<proteinExistence type="predicted"/>
<dbReference type="InterPro" id="IPR030662">
    <property type="entry name" value="DPH6/MJ0570"/>
</dbReference>
<dbReference type="InterPro" id="IPR014729">
    <property type="entry name" value="Rossmann-like_a/b/a_fold"/>
</dbReference>
<dbReference type="Proteomes" id="UP000053961">
    <property type="component" value="Unassembled WGS sequence"/>
</dbReference>
<evidence type="ECO:0000313" key="4">
    <source>
        <dbReference type="Proteomes" id="UP000053961"/>
    </source>
</evidence>
<dbReference type="SUPFAM" id="SSF52402">
    <property type="entry name" value="Adenine nucleotide alpha hydrolases-like"/>
    <property type="match status" value="1"/>
</dbReference>
<feature type="domain" description="Diphthamide synthase" evidence="1">
    <location>
        <begin position="17"/>
        <end position="224"/>
    </location>
</feature>
<dbReference type="PANTHER" id="PTHR12196">
    <property type="entry name" value="DOMAIN OF UNKNOWN FUNCTION 71 DUF71 -CONTAINING PROTEIN"/>
    <property type="match status" value="1"/>
</dbReference>
<dbReference type="Gene3D" id="3.40.50.620">
    <property type="entry name" value="HUPs"/>
    <property type="match status" value="1"/>
</dbReference>
<comment type="caution">
    <text evidence="2">The sequence shown here is derived from an EMBL/GenBank/DDBJ whole genome shotgun (WGS) entry which is preliminary data.</text>
</comment>
<dbReference type="CDD" id="cd01994">
    <property type="entry name" value="AANH_PF0828-like"/>
    <property type="match status" value="1"/>
</dbReference>
<reference evidence="4 5" key="2">
    <citation type="journal article" date="2015" name="MBio">
        <title>Genome-Resolved Metagenomic Analysis Reveals Roles for Candidate Phyla and Other Microbial Community Members in Biogeochemical Transformations in Oil Reservoirs.</title>
        <authorList>
            <person name="Hu P."/>
            <person name="Tom L."/>
            <person name="Singh A."/>
            <person name="Thomas B.C."/>
            <person name="Baker B.J."/>
            <person name="Piceno Y.M."/>
            <person name="Andersen G.L."/>
            <person name="Banfield J.F."/>
        </authorList>
    </citation>
    <scope>NUCLEOTIDE SEQUENCE [LARGE SCALE GENOMIC DNA]</scope>
    <source>
        <strain evidence="2">57_489</strain>
    </source>
</reference>
<dbReference type="Proteomes" id="UP000057043">
    <property type="component" value="Unassembled WGS sequence"/>
</dbReference>
<evidence type="ECO:0000259" key="1">
    <source>
        <dbReference type="Pfam" id="PF01902"/>
    </source>
</evidence>
<dbReference type="Gene3D" id="3.90.1490.10">
    <property type="entry name" value="putative n-type atp pyrophosphatase, domain 2"/>
    <property type="match status" value="1"/>
</dbReference>
<dbReference type="PANTHER" id="PTHR12196:SF2">
    <property type="entry name" value="DIPHTHINE--AMMONIA LIGASE"/>
    <property type="match status" value="1"/>
</dbReference>
<dbReference type="GO" id="GO:0017183">
    <property type="term" value="P:protein histidyl modification to diphthamide"/>
    <property type="evidence" value="ECO:0007669"/>
    <property type="project" value="TreeGrafter"/>
</dbReference>